<dbReference type="EMBL" id="NXLS01000003">
    <property type="protein sequence ID" value="RDU63224.1"/>
    <property type="molecule type" value="Genomic_DNA"/>
</dbReference>
<evidence type="ECO:0000313" key="2">
    <source>
        <dbReference type="Proteomes" id="UP000256650"/>
    </source>
</evidence>
<evidence type="ECO:0008006" key="3">
    <source>
        <dbReference type="Google" id="ProtNLM"/>
    </source>
</evidence>
<proteinExistence type="predicted"/>
<dbReference type="AlphaFoldDB" id="A0A3D8IEP0"/>
<gene>
    <name evidence="1" type="ORF">CQA43_03590</name>
</gene>
<dbReference type="SUPFAM" id="SSF53756">
    <property type="entry name" value="UDP-Glycosyltransferase/glycogen phosphorylase"/>
    <property type="match status" value="1"/>
</dbReference>
<dbReference type="GeneID" id="82535365"/>
<sequence length="423" mass="49781">MRILLGLNEISNDLQNLKRGFDSLGIPSDIILLNDYKFGVDESLITRNWNISLAKYAIKMYSKYKKTLLLKHLFSPFSWLARFILFIRCLLTYDVFILMAYSRFLGYKELPILKFFNKKIIFQVMGSDFRPPYLNGSFVGRNIEDIYQLTLETKKRVEIIEKYASYIVSYKAASHFQTLPYIDYRYFGLPTDYSYIQIKNIPTSYYKKQTIKIIHAPTNQVAKGTPVILEVIESLKKKYDIEFVLLSDISNQEVLYHIATCDFAIDQLYSGGGYMAGFSREVAFLKKPIIVTGYDMPYFYDDFEDKEKIPPVVCGLPEELEDLIVRLLKDKQYRITMGEKAYQFVTEQWNQVAVAQQFQRLICNNIPQEWWCNPLENERLWHYGRSHQVVREFLKEYIAEKGKYALLLKHNPQLEKNILNFAT</sequence>
<accession>A0A3D8IEP0</accession>
<name>A0A3D8IEP0_9HELI</name>
<comment type="caution">
    <text evidence="1">The sequence shown here is derived from an EMBL/GenBank/DDBJ whole genome shotgun (WGS) entry which is preliminary data.</text>
</comment>
<dbReference type="Proteomes" id="UP000256650">
    <property type="component" value="Unassembled WGS sequence"/>
</dbReference>
<evidence type="ECO:0000313" key="1">
    <source>
        <dbReference type="EMBL" id="RDU63224.1"/>
    </source>
</evidence>
<dbReference type="RefSeq" id="WP_115551254.1">
    <property type="nucleotide sequence ID" value="NZ_CAOTNJ010000001.1"/>
</dbReference>
<keyword evidence="2" id="KW-1185">Reference proteome</keyword>
<reference evidence="1 2" key="1">
    <citation type="submission" date="2018-04" db="EMBL/GenBank/DDBJ databases">
        <title>Novel Campyloabacter and Helicobacter Species and Strains.</title>
        <authorList>
            <person name="Mannion A.J."/>
            <person name="Shen Z."/>
            <person name="Fox J.G."/>
        </authorList>
    </citation>
    <scope>NUCLEOTIDE SEQUENCE [LARGE SCALE GENOMIC DNA]</scope>
    <source>
        <strain evidence="1 2">MIT 99-5101</strain>
    </source>
</reference>
<dbReference type="OrthoDB" id="7019100at2"/>
<protein>
    <recommendedName>
        <fullName evidence="3">Glycosyltransferase family 1 protein</fullName>
    </recommendedName>
</protein>
<organism evidence="1 2">
    <name type="scientific">Helicobacter ganmani</name>
    <dbReference type="NCBI Taxonomy" id="60246"/>
    <lineage>
        <taxon>Bacteria</taxon>
        <taxon>Pseudomonadati</taxon>
        <taxon>Campylobacterota</taxon>
        <taxon>Epsilonproteobacteria</taxon>
        <taxon>Campylobacterales</taxon>
        <taxon>Helicobacteraceae</taxon>
        <taxon>Helicobacter</taxon>
    </lineage>
</organism>